<name>A0A6N2AFK6_SOLCI</name>
<dbReference type="EMBL" id="RXGB01078776">
    <property type="protein sequence ID" value="TMW80114.1"/>
    <property type="molecule type" value="Genomic_DNA"/>
</dbReference>
<protein>
    <submittedName>
        <fullName evidence="1">Uncharacterized protein</fullName>
    </submittedName>
</protein>
<reference evidence="1" key="1">
    <citation type="submission" date="2019-05" db="EMBL/GenBank/DDBJ databases">
        <title>The de novo reference genome and transcriptome assemblies of the wild tomato species Solanum chilense.</title>
        <authorList>
            <person name="Stam R."/>
            <person name="Nosenko T."/>
            <person name="Hoerger A.C."/>
            <person name="Stephan W."/>
            <person name="Seidel M.A."/>
            <person name="Kuhn J.M.M."/>
            <person name="Haberer G."/>
            <person name="Tellier A."/>
        </authorList>
    </citation>
    <scope>NUCLEOTIDE SEQUENCE</scope>
    <source>
        <tissue evidence="1">Mature leaves</tissue>
    </source>
</reference>
<proteinExistence type="predicted"/>
<sequence>MTLEHGRRSAVRWRLRGESEAHQIRAVELAFGASSSRNVEIARGTADSVVDDVDTTEGLHITEVVGSGEPDPPA</sequence>
<comment type="caution">
    <text evidence="1">The sequence shown here is derived from an EMBL/GenBank/DDBJ whole genome shotgun (WGS) entry which is preliminary data.</text>
</comment>
<gene>
    <name evidence="1" type="ORF">EJD97_023838</name>
</gene>
<dbReference type="AlphaFoldDB" id="A0A6N2AFK6"/>
<evidence type="ECO:0000313" key="1">
    <source>
        <dbReference type="EMBL" id="TMW80114.1"/>
    </source>
</evidence>
<organism evidence="1">
    <name type="scientific">Solanum chilense</name>
    <name type="common">Tomato</name>
    <name type="synonym">Lycopersicon chilense</name>
    <dbReference type="NCBI Taxonomy" id="4083"/>
    <lineage>
        <taxon>Eukaryota</taxon>
        <taxon>Viridiplantae</taxon>
        <taxon>Streptophyta</taxon>
        <taxon>Embryophyta</taxon>
        <taxon>Tracheophyta</taxon>
        <taxon>Spermatophyta</taxon>
        <taxon>Magnoliopsida</taxon>
        <taxon>eudicotyledons</taxon>
        <taxon>Gunneridae</taxon>
        <taxon>Pentapetalae</taxon>
        <taxon>asterids</taxon>
        <taxon>lamiids</taxon>
        <taxon>Solanales</taxon>
        <taxon>Solanaceae</taxon>
        <taxon>Solanoideae</taxon>
        <taxon>Solaneae</taxon>
        <taxon>Solanum</taxon>
        <taxon>Solanum subgen. Lycopersicon</taxon>
    </lineage>
</organism>
<accession>A0A6N2AFK6</accession>